<gene>
    <name evidence="2" type="ORF">GCM10023175_37900</name>
</gene>
<sequence length="137" mass="14064">MNERGGGSMTVPGMLLALALTFSACLGIDGVRKAQQLADADAIAEEAARAGAQQVDITELRRGRLVLDGTRAVASAVQFAELAEATATAEVTPDGRVRVQVLLARPSFLLGLLGVETLTSSGSAESEPLMISSGGPR</sequence>
<comment type="caution">
    <text evidence="2">The sequence shown here is derived from an EMBL/GenBank/DDBJ whole genome shotgun (WGS) entry which is preliminary data.</text>
</comment>
<name>A0ABP8RV11_9PSEU</name>
<dbReference type="Pfam" id="PF09977">
    <property type="entry name" value="Tad_C"/>
    <property type="match status" value="1"/>
</dbReference>
<dbReference type="InterPro" id="IPR018705">
    <property type="entry name" value="DUF2134_membrane"/>
</dbReference>
<feature type="domain" description="DUF2134" evidence="1">
    <location>
        <begin position="38"/>
        <end position="121"/>
    </location>
</feature>
<organism evidence="2 3">
    <name type="scientific">Pseudonocardia xishanensis</name>
    <dbReference type="NCBI Taxonomy" id="630995"/>
    <lineage>
        <taxon>Bacteria</taxon>
        <taxon>Bacillati</taxon>
        <taxon>Actinomycetota</taxon>
        <taxon>Actinomycetes</taxon>
        <taxon>Pseudonocardiales</taxon>
        <taxon>Pseudonocardiaceae</taxon>
        <taxon>Pseudonocardia</taxon>
    </lineage>
</organism>
<protein>
    <recommendedName>
        <fullName evidence="1">DUF2134 domain-containing protein</fullName>
    </recommendedName>
</protein>
<dbReference type="EMBL" id="BAABGT010000052">
    <property type="protein sequence ID" value="GAA4549584.1"/>
    <property type="molecule type" value="Genomic_DNA"/>
</dbReference>
<proteinExistence type="predicted"/>
<dbReference type="PROSITE" id="PS51257">
    <property type="entry name" value="PROKAR_LIPOPROTEIN"/>
    <property type="match status" value="1"/>
</dbReference>
<dbReference type="Proteomes" id="UP001501598">
    <property type="component" value="Unassembled WGS sequence"/>
</dbReference>
<reference evidence="3" key="1">
    <citation type="journal article" date="2019" name="Int. J. Syst. Evol. Microbiol.">
        <title>The Global Catalogue of Microorganisms (GCM) 10K type strain sequencing project: providing services to taxonomists for standard genome sequencing and annotation.</title>
        <authorList>
            <consortium name="The Broad Institute Genomics Platform"/>
            <consortium name="The Broad Institute Genome Sequencing Center for Infectious Disease"/>
            <person name="Wu L."/>
            <person name="Ma J."/>
        </authorList>
    </citation>
    <scope>NUCLEOTIDE SEQUENCE [LARGE SCALE GENOMIC DNA]</scope>
    <source>
        <strain evidence="3">JCM 17906</strain>
    </source>
</reference>
<accession>A0ABP8RV11</accession>
<dbReference type="RefSeq" id="WP_345420015.1">
    <property type="nucleotide sequence ID" value="NZ_BAABGT010000052.1"/>
</dbReference>
<keyword evidence="3" id="KW-1185">Reference proteome</keyword>
<evidence type="ECO:0000259" key="1">
    <source>
        <dbReference type="Pfam" id="PF09977"/>
    </source>
</evidence>
<evidence type="ECO:0000313" key="2">
    <source>
        <dbReference type="EMBL" id="GAA4549584.1"/>
    </source>
</evidence>
<evidence type="ECO:0000313" key="3">
    <source>
        <dbReference type="Proteomes" id="UP001501598"/>
    </source>
</evidence>